<protein>
    <submittedName>
        <fullName evidence="2">Uncharacterized protein</fullName>
    </submittedName>
</protein>
<evidence type="ECO:0000256" key="1">
    <source>
        <dbReference type="SAM" id="Phobius"/>
    </source>
</evidence>
<dbReference type="EMBL" id="BARV01000028">
    <property type="protein sequence ID" value="GAH91933.1"/>
    <property type="molecule type" value="Genomic_DNA"/>
</dbReference>
<keyword evidence="1" id="KW-0812">Transmembrane</keyword>
<keyword evidence="1" id="KW-1133">Transmembrane helix</keyword>
<organism evidence="2">
    <name type="scientific">marine sediment metagenome</name>
    <dbReference type="NCBI Taxonomy" id="412755"/>
    <lineage>
        <taxon>unclassified sequences</taxon>
        <taxon>metagenomes</taxon>
        <taxon>ecological metagenomes</taxon>
    </lineage>
</organism>
<accession>X1LCR6</accession>
<reference evidence="2" key="1">
    <citation type="journal article" date="2014" name="Front. Microbiol.">
        <title>High frequency of phylogenetically diverse reductive dehalogenase-homologous genes in deep subseafloor sedimentary metagenomes.</title>
        <authorList>
            <person name="Kawai M."/>
            <person name="Futagami T."/>
            <person name="Toyoda A."/>
            <person name="Takaki Y."/>
            <person name="Nishi S."/>
            <person name="Hori S."/>
            <person name="Arai W."/>
            <person name="Tsubouchi T."/>
            <person name="Morono Y."/>
            <person name="Uchiyama I."/>
            <person name="Ito T."/>
            <person name="Fujiyama A."/>
            <person name="Inagaki F."/>
            <person name="Takami H."/>
        </authorList>
    </citation>
    <scope>NUCLEOTIDE SEQUENCE</scope>
    <source>
        <strain evidence="2">Expedition CK06-06</strain>
    </source>
</reference>
<feature type="transmembrane region" description="Helical" evidence="1">
    <location>
        <begin position="30"/>
        <end position="49"/>
    </location>
</feature>
<evidence type="ECO:0000313" key="2">
    <source>
        <dbReference type="EMBL" id="GAH91933.1"/>
    </source>
</evidence>
<keyword evidence="1" id="KW-0472">Membrane</keyword>
<name>X1LCR6_9ZZZZ</name>
<dbReference type="AlphaFoldDB" id="X1LCR6"/>
<sequence length="55" mass="5958">MLPAILFSLPEGLLAEMMTFVGAIFDDAKLLIILAIGIPLAFFVIKRAISLVPSR</sequence>
<gene>
    <name evidence="2" type="ORF">S06H3_00195</name>
</gene>
<proteinExistence type="predicted"/>
<comment type="caution">
    <text evidence="2">The sequence shown here is derived from an EMBL/GenBank/DDBJ whole genome shotgun (WGS) entry which is preliminary data.</text>
</comment>